<dbReference type="Gene3D" id="1.10.530.10">
    <property type="match status" value="1"/>
</dbReference>
<dbReference type="Pfam" id="PF00182">
    <property type="entry name" value="Glyco_hydro_19"/>
    <property type="match status" value="1"/>
</dbReference>
<dbReference type="EMBL" id="FNUZ01000004">
    <property type="protein sequence ID" value="SEG44411.1"/>
    <property type="molecule type" value="Genomic_DNA"/>
</dbReference>
<accession>A0A1H6A7I7</accession>
<keyword evidence="3" id="KW-1185">Reference proteome</keyword>
<dbReference type="AlphaFoldDB" id="A0A1H6A7I7"/>
<dbReference type="GO" id="GO:0004568">
    <property type="term" value="F:chitinase activity"/>
    <property type="evidence" value="ECO:0007669"/>
    <property type="project" value="InterPro"/>
</dbReference>
<protein>
    <submittedName>
        <fullName evidence="2">Predicted chitinase</fullName>
    </submittedName>
</protein>
<dbReference type="Proteomes" id="UP000236752">
    <property type="component" value="Unassembled WGS sequence"/>
</dbReference>
<evidence type="ECO:0000259" key="1">
    <source>
        <dbReference type="Pfam" id="PF00182"/>
    </source>
</evidence>
<sequence length="245" mass="26439">MGILDNVLGRLGSVTSLLKPIADLHLDDTGGHMDRAAFYNALRTSQTQLFGTSLSTSRVQGMEGILNAMAEVGDNRNETLAYALATAYHETGARMVPVREGFAPTDEAAIRDVAALARKLGPNSPPARYGKPAGPYGKVYFGRGQMQLTWLENYQGCSADAGTDLVKDPDAMLDPKISARVLIRGLMDGRWNGQHKGIAFYLPTNGQPDLKDARRCVNGTDCWQKIAGYYEAFLAAIKAAGGWKA</sequence>
<evidence type="ECO:0000313" key="3">
    <source>
        <dbReference type="Proteomes" id="UP000236752"/>
    </source>
</evidence>
<dbReference type="GO" id="GO:0016998">
    <property type="term" value="P:cell wall macromolecule catabolic process"/>
    <property type="evidence" value="ECO:0007669"/>
    <property type="project" value="InterPro"/>
</dbReference>
<dbReference type="GO" id="GO:0006032">
    <property type="term" value="P:chitin catabolic process"/>
    <property type="evidence" value="ECO:0007669"/>
    <property type="project" value="InterPro"/>
</dbReference>
<evidence type="ECO:0000313" key="2">
    <source>
        <dbReference type="EMBL" id="SEG44411.1"/>
    </source>
</evidence>
<dbReference type="SUPFAM" id="SSF53955">
    <property type="entry name" value="Lysozyme-like"/>
    <property type="match status" value="1"/>
</dbReference>
<name>A0A1H6A7I7_9RHOB</name>
<gene>
    <name evidence="2" type="ORF">SAMN04488045_2884</name>
</gene>
<dbReference type="InterPro" id="IPR000726">
    <property type="entry name" value="Glyco_hydro_19_cat"/>
</dbReference>
<proteinExistence type="predicted"/>
<reference evidence="2 3" key="1">
    <citation type="submission" date="2016-10" db="EMBL/GenBank/DDBJ databases">
        <authorList>
            <person name="de Groot N.N."/>
        </authorList>
    </citation>
    <scope>NUCLEOTIDE SEQUENCE [LARGE SCALE GENOMIC DNA]</scope>
    <source>
        <strain evidence="2 3">DSM 26915</strain>
    </source>
</reference>
<dbReference type="InterPro" id="IPR023346">
    <property type="entry name" value="Lysozyme-like_dom_sf"/>
</dbReference>
<dbReference type="RefSeq" id="WP_160006892.1">
    <property type="nucleotide sequence ID" value="NZ_FNUZ01000004.1"/>
</dbReference>
<organism evidence="2 3">
    <name type="scientific">Thalassococcus halodurans</name>
    <dbReference type="NCBI Taxonomy" id="373675"/>
    <lineage>
        <taxon>Bacteria</taxon>
        <taxon>Pseudomonadati</taxon>
        <taxon>Pseudomonadota</taxon>
        <taxon>Alphaproteobacteria</taxon>
        <taxon>Rhodobacterales</taxon>
        <taxon>Roseobacteraceae</taxon>
        <taxon>Thalassococcus</taxon>
    </lineage>
</organism>
<dbReference type="OrthoDB" id="9798982at2"/>
<feature type="domain" description="Glycoside hydrolase family 19 catalytic" evidence="1">
    <location>
        <begin position="135"/>
        <end position="179"/>
    </location>
</feature>